<dbReference type="SUPFAM" id="SSF52172">
    <property type="entry name" value="CheY-like"/>
    <property type="match status" value="1"/>
</dbReference>
<dbReference type="EMBL" id="MFIX01000126">
    <property type="protein sequence ID" value="OGG04004.1"/>
    <property type="molecule type" value="Genomic_DNA"/>
</dbReference>
<dbReference type="SMART" id="SM00448">
    <property type="entry name" value="REC"/>
    <property type="match status" value="1"/>
</dbReference>
<accession>A0A1F5YV70</accession>
<organism evidence="4 5">
    <name type="scientific">Candidatus Glassbacteria bacterium RIFCSPLOWO2_12_FULL_58_11</name>
    <dbReference type="NCBI Taxonomy" id="1817867"/>
    <lineage>
        <taxon>Bacteria</taxon>
        <taxon>Candidatus Glassiibacteriota</taxon>
    </lineage>
</organism>
<dbReference type="PROSITE" id="PS50110">
    <property type="entry name" value="RESPONSE_REGULATORY"/>
    <property type="match status" value="1"/>
</dbReference>
<dbReference type="PANTHER" id="PTHR44591:SF3">
    <property type="entry name" value="RESPONSE REGULATORY DOMAIN-CONTAINING PROTEIN"/>
    <property type="match status" value="1"/>
</dbReference>
<sequence>MSNELSKKILWVDDEIELLKSQILFLQQKGYLIETATNGDDALEILKSSPVDLILLDEQMPGKRGIETVGELRKLAPHVPVVMVTKSEEEDLMNQAIGRRVDDYIVKPVNPNQVLSVCKRLLEGSRIRHQRTAQDFVSRFRELEEKRSELFTWKDWAETYTELILWESRLSETGESGLAGLLQGLKRQWRRDFSYYVMKDYYNWISAPRGERPPVSVDVVREFLLPMIRKYETVLFIVVDCMRMDQWFQLAPIIEEFFDIERKTYFSILPTATPYARNAIFSGLFPSEIIERFPQYWQVGSDDEGSLNLYERVLLEAQFSRLGVEPASPLRYEKVFTKEEGQRLVKKVPALLQRGVTALVVNFIDILTHGRSESEILLEIAPNEQAYRDLVLSWFRHSSLLGVLQEAARHGVPVLLTSDHGSVHCTRPVTVYAKRDASTNLRYKFGDNINSDEQQVTFLVRQPDKAKLPYLGMNVHYIFAIEDTYFVYPTKLREYQNRYYGSFLHGGISPEEMILPVALLTPK</sequence>
<evidence type="ECO:0000313" key="5">
    <source>
        <dbReference type="Proteomes" id="UP000179129"/>
    </source>
</evidence>
<dbReference type="GO" id="GO:0000160">
    <property type="term" value="P:phosphorelay signal transduction system"/>
    <property type="evidence" value="ECO:0007669"/>
    <property type="project" value="InterPro"/>
</dbReference>
<protein>
    <recommendedName>
        <fullName evidence="3">Response regulatory domain-containing protein</fullName>
    </recommendedName>
</protein>
<dbReference type="Gene3D" id="3.40.50.2300">
    <property type="match status" value="1"/>
</dbReference>
<dbReference type="Proteomes" id="UP000179129">
    <property type="component" value="Unassembled WGS sequence"/>
</dbReference>
<feature type="domain" description="Response regulatory" evidence="3">
    <location>
        <begin position="8"/>
        <end position="122"/>
    </location>
</feature>
<name>A0A1F5YV70_9BACT</name>
<dbReference type="Pfam" id="PF00072">
    <property type="entry name" value="Response_reg"/>
    <property type="match status" value="1"/>
</dbReference>
<dbReference type="AlphaFoldDB" id="A0A1F5YV70"/>
<dbReference type="InterPro" id="IPR001789">
    <property type="entry name" value="Sig_transdc_resp-reg_receiver"/>
</dbReference>
<comment type="caution">
    <text evidence="4">The sequence shown here is derived from an EMBL/GenBank/DDBJ whole genome shotgun (WGS) entry which is preliminary data.</text>
</comment>
<dbReference type="InterPro" id="IPR011006">
    <property type="entry name" value="CheY-like_superfamily"/>
</dbReference>
<dbReference type="CDD" id="cd00156">
    <property type="entry name" value="REC"/>
    <property type="match status" value="1"/>
</dbReference>
<proteinExistence type="predicted"/>
<dbReference type="Pfam" id="PF08665">
    <property type="entry name" value="PglZ"/>
    <property type="match status" value="1"/>
</dbReference>
<dbReference type="PANTHER" id="PTHR44591">
    <property type="entry name" value="STRESS RESPONSE REGULATOR PROTEIN 1"/>
    <property type="match status" value="1"/>
</dbReference>
<evidence type="ECO:0000256" key="1">
    <source>
        <dbReference type="ARBA" id="ARBA00022553"/>
    </source>
</evidence>
<gene>
    <name evidence="4" type="ORF">A3F83_09890</name>
</gene>
<keyword evidence="1 2" id="KW-0597">Phosphoprotein</keyword>
<evidence type="ECO:0000313" key="4">
    <source>
        <dbReference type="EMBL" id="OGG04004.1"/>
    </source>
</evidence>
<dbReference type="InterPro" id="IPR050595">
    <property type="entry name" value="Bact_response_regulator"/>
</dbReference>
<evidence type="ECO:0000256" key="2">
    <source>
        <dbReference type="PROSITE-ProRule" id="PRU00169"/>
    </source>
</evidence>
<evidence type="ECO:0000259" key="3">
    <source>
        <dbReference type="PROSITE" id="PS50110"/>
    </source>
</evidence>
<reference evidence="4 5" key="1">
    <citation type="journal article" date="2016" name="Nat. Commun.">
        <title>Thousands of microbial genomes shed light on interconnected biogeochemical processes in an aquifer system.</title>
        <authorList>
            <person name="Anantharaman K."/>
            <person name="Brown C.T."/>
            <person name="Hug L.A."/>
            <person name="Sharon I."/>
            <person name="Castelle C.J."/>
            <person name="Probst A.J."/>
            <person name="Thomas B.C."/>
            <person name="Singh A."/>
            <person name="Wilkins M.J."/>
            <person name="Karaoz U."/>
            <person name="Brodie E.L."/>
            <person name="Williams K.H."/>
            <person name="Hubbard S.S."/>
            <person name="Banfield J.F."/>
        </authorList>
    </citation>
    <scope>NUCLEOTIDE SEQUENCE [LARGE SCALE GENOMIC DNA]</scope>
</reference>
<feature type="modified residue" description="4-aspartylphosphate" evidence="2">
    <location>
        <position position="57"/>
    </location>
</feature>
<dbReference type="STRING" id="1817867.A3F83_09890"/>